<evidence type="ECO:0000256" key="1">
    <source>
        <dbReference type="SAM" id="MobiDB-lite"/>
    </source>
</evidence>
<evidence type="ECO:0008006" key="4">
    <source>
        <dbReference type="Google" id="ProtNLM"/>
    </source>
</evidence>
<sequence>MTTRSRRREDSGATAVLVAILAVALFSMAALAVDLGNAWARKRAVQKQVDVSALSAGYLLPETSLNKLTIADRVAGFLNENSTSGQTTVTAAQLVDGVPGNGEVTFQDADGHDCLEGCIRMTVLAPAARVQFGFAKVLGSTHTDVQRTATVQVQSALPPKQKLVPFWLPSGCGYGPAQADTSQGNQAAPATATPTPTPTPTPTSSTATASAIPTSASPTPAYGFTPGPSDSGSHVLAGTSPIAVAQGGSVTISTYSVTNLPNNTDRASLRFWSPNGTTYVDYAAQSVAKKQSVLAVPSFPVGPEVTATAGDWRVYALVQSNSQVRYSSNYLIVHVTATATTAPATSSAPPTATVTPTVSASASATSVPVGCVGQDRGNFGQLDSPRLDGSSTQKRLARNIAGGLDHMLAPFEFAPAQTPTKDCGDGPHGFITGAQPDNVSSSDPPRNCIQGDTGNDGPALYDGLVTGTDDGQAARLAVSRGHTHCPADPSRVDVSIDGHLLNNDVLSCFLTNGATLTDITSDTGVNTAMLDPAVIASPRFVWLPMVLANDRAQKNFQPIIDFVPAFITNESQTSPAYDSGDSHNGLEINGNSVKTLTVLTFNKAALPIDEQSPTVDYDPTLAQSIVRLVG</sequence>
<evidence type="ECO:0000313" key="3">
    <source>
        <dbReference type="Proteomes" id="UP000580910"/>
    </source>
</evidence>
<gene>
    <name evidence="2" type="ORF">FB382_002400</name>
</gene>
<feature type="compositionally biased region" description="Low complexity" evidence="1">
    <location>
        <begin position="202"/>
        <end position="221"/>
    </location>
</feature>
<protein>
    <recommendedName>
        <fullName evidence="4">Flp pilus-assembly TadE/G-like</fullName>
    </recommendedName>
</protein>
<accession>A0A7W3J0T9</accession>
<dbReference type="EMBL" id="JACGXA010000001">
    <property type="protein sequence ID" value="MBA8804109.1"/>
    <property type="molecule type" value="Genomic_DNA"/>
</dbReference>
<dbReference type="Proteomes" id="UP000580910">
    <property type="component" value="Unassembled WGS sequence"/>
</dbReference>
<comment type="caution">
    <text evidence="2">The sequence shown here is derived from an EMBL/GenBank/DDBJ whole genome shotgun (WGS) entry which is preliminary data.</text>
</comment>
<keyword evidence="3" id="KW-1185">Reference proteome</keyword>
<dbReference type="AlphaFoldDB" id="A0A7W3J0T9"/>
<name>A0A7W3J0T9_9ACTN</name>
<evidence type="ECO:0000313" key="2">
    <source>
        <dbReference type="EMBL" id="MBA8804109.1"/>
    </source>
</evidence>
<organism evidence="2 3">
    <name type="scientific">Nocardioides ginsengisegetis</name>
    <dbReference type="NCBI Taxonomy" id="661491"/>
    <lineage>
        <taxon>Bacteria</taxon>
        <taxon>Bacillati</taxon>
        <taxon>Actinomycetota</taxon>
        <taxon>Actinomycetes</taxon>
        <taxon>Propionibacteriales</taxon>
        <taxon>Nocardioidaceae</taxon>
        <taxon>Nocardioides</taxon>
    </lineage>
</organism>
<reference evidence="2 3" key="1">
    <citation type="submission" date="2020-07" db="EMBL/GenBank/DDBJ databases">
        <title>Sequencing the genomes of 1000 actinobacteria strains.</title>
        <authorList>
            <person name="Klenk H.-P."/>
        </authorList>
    </citation>
    <scope>NUCLEOTIDE SEQUENCE [LARGE SCALE GENOMIC DNA]</scope>
    <source>
        <strain evidence="2 3">DSM 21349</strain>
    </source>
</reference>
<dbReference type="RefSeq" id="WP_182539431.1">
    <property type="nucleotide sequence ID" value="NZ_JACGXA010000001.1"/>
</dbReference>
<feature type="region of interest" description="Disordered" evidence="1">
    <location>
        <begin position="175"/>
        <end position="235"/>
    </location>
</feature>
<proteinExistence type="predicted"/>